<evidence type="ECO:0000313" key="6">
    <source>
        <dbReference type="EMBL" id="PKC07945.1"/>
    </source>
</evidence>
<sequence length="600" mass="69494">MEPLYETTYYQEQVELDKEVEEVHKQMCESVLYKCEKVDINDAFAYNYDQLIECESVKQKCDNEEKENFNPSLKRFQSIISPVCLVKSNTIANAFPVDIDRNQLVWHLKKGIREEIDISENVKAKDLKLWKVEIPDDHNNQLRNLSLQDKNEFLATKKISKYFPFILPKDLEKALLCIPPPIMYSSKCTTLKATTRANGDLPTKFNQNKVVFCKENVCVAINSNICMILNWLMVPGYNFSRHQIYTPGIPDFNCYLLELLILVFEVKRKHVLEDIGEQIFPEFYWANKKARTFLCQEYTELLIESPPVLKTYAYLAQKAKENLHSTHPLVLVPAHRNTRSRAPNGSGQNFEVSLGIDKFSFSIPETISEMGSTFGDKILSNFISDQCDMEVQVAENHQLFVQDKNGNHTGNKLTNLTSFDFNERLERQATLRKLSCDLEAKYSQDVPVLLNILKSFYPFNETSRDVLEDYEINDFFELYGISDVHPILASNDNYVFWLENTTGIIYMWSCVDSTMSYLGCELREALVNYLFHQENICYVIEFTHELIPENEIEQKARELADSFKSIGEWVVTKGSNSAIRNEQKGTKKGKNKGKKKKKKH</sequence>
<dbReference type="VEuPathDB" id="FungiDB:RhiirFUN_014178"/>
<evidence type="ECO:0000256" key="3">
    <source>
        <dbReference type="ARBA" id="ARBA00022525"/>
    </source>
</evidence>
<dbReference type="VEuPathDB" id="FungiDB:RhiirA1_461865"/>
<evidence type="ECO:0000259" key="5">
    <source>
        <dbReference type="Pfam" id="PF20147"/>
    </source>
</evidence>
<dbReference type="VEuPathDB" id="FungiDB:RhiirA1_464493"/>
<feature type="compositionally biased region" description="Basic residues" evidence="4">
    <location>
        <begin position="586"/>
        <end position="600"/>
    </location>
</feature>
<comment type="subcellular location">
    <subcellularLocation>
        <location evidence="1">Host cell</location>
    </subcellularLocation>
    <subcellularLocation>
        <location evidence="2">Secreted</location>
    </subcellularLocation>
</comment>
<evidence type="ECO:0000256" key="1">
    <source>
        <dbReference type="ARBA" id="ARBA00004340"/>
    </source>
</evidence>
<gene>
    <name evidence="6" type="ORF">RhiirA5_417564</name>
</gene>
<dbReference type="VEuPathDB" id="FungiDB:FUN_016165"/>
<dbReference type="InterPro" id="IPR045379">
    <property type="entry name" value="Crinkler_N"/>
</dbReference>
<name>A0A2N0PMD5_9GLOM</name>
<comment type="caution">
    <text evidence="6">The sequence shown here is derived from an EMBL/GenBank/DDBJ whole genome shotgun (WGS) entry which is preliminary data.</text>
</comment>
<dbReference type="EMBL" id="LLXJ01000590">
    <property type="protein sequence ID" value="PKC07945.1"/>
    <property type="molecule type" value="Genomic_DNA"/>
</dbReference>
<dbReference type="VEuPathDB" id="FungiDB:RhiirFUN_009122"/>
<dbReference type="GO" id="GO:0005576">
    <property type="term" value="C:extracellular region"/>
    <property type="evidence" value="ECO:0007669"/>
    <property type="project" value="UniProtKB-SubCell"/>
</dbReference>
<reference evidence="6 7" key="2">
    <citation type="submission" date="2017-09" db="EMBL/GenBank/DDBJ databases">
        <title>Extensive intraspecific genome diversity in a model arbuscular mycorrhizal fungus.</title>
        <authorList>
            <person name="Chen E.C."/>
            <person name="Morin E."/>
            <person name="Beaudet D."/>
            <person name="Noel J."/>
            <person name="Ndikumana S."/>
            <person name="Charron P."/>
            <person name="St-Onge C."/>
            <person name="Giorgi J."/>
            <person name="Grigoriev I.V."/>
            <person name="Roux C."/>
            <person name="Martin F.M."/>
            <person name="Corradi N."/>
        </authorList>
    </citation>
    <scope>NUCLEOTIDE SEQUENCE [LARGE SCALE GENOMIC DNA]</scope>
    <source>
        <strain evidence="6 7">A5</strain>
    </source>
</reference>
<evidence type="ECO:0000256" key="4">
    <source>
        <dbReference type="SAM" id="MobiDB-lite"/>
    </source>
</evidence>
<dbReference type="AlphaFoldDB" id="A0A2N0PMD5"/>
<feature type="domain" description="Crinkler effector protein N-terminal" evidence="5">
    <location>
        <begin position="83"/>
        <end position="165"/>
    </location>
</feature>
<evidence type="ECO:0000313" key="7">
    <source>
        <dbReference type="Proteomes" id="UP000232722"/>
    </source>
</evidence>
<proteinExistence type="predicted"/>
<dbReference type="Proteomes" id="UP000232722">
    <property type="component" value="Unassembled WGS sequence"/>
</dbReference>
<evidence type="ECO:0000256" key="2">
    <source>
        <dbReference type="ARBA" id="ARBA00004613"/>
    </source>
</evidence>
<dbReference type="Pfam" id="PF20147">
    <property type="entry name" value="Crinkler"/>
    <property type="match status" value="1"/>
</dbReference>
<keyword evidence="3" id="KW-0964">Secreted</keyword>
<protein>
    <recommendedName>
        <fullName evidence="5">Crinkler effector protein N-terminal domain-containing protein</fullName>
    </recommendedName>
</protein>
<organism evidence="6 7">
    <name type="scientific">Rhizophagus irregularis</name>
    <dbReference type="NCBI Taxonomy" id="588596"/>
    <lineage>
        <taxon>Eukaryota</taxon>
        <taxon>Fungi</taxon>
        <taxon>Fungi incertae sedis</taxon>
        <taxon>Mucoromycota</taxon>
        <taxon>Glomeromycotina</taxon>
        <taxon>Glomeromycetes</taxon>
        <taxon>Glomerales</taxon>
        <taxon>Glomeraceae</taxon>
        <taxon>Rhizophagus</taxon>
    </lineage>
</organism>
<dbReference type="GO" id="GO:0043657">
    <property type="term" value="C:host cell"/>
    <property type="evidence" value="ECO:0007669"/>
    <property type="project" value="UniProtKB-SubCell"/>
</dbReference>
<feature type="region of interest" description="Disordered" evidence="4">
    <location>
        <begin position="577"/>
        <end position="600"/>
    </location>
</feature>
<reference evidence="6 7" key="1">
    <citation type="submission" date="2016-04" db="EMBL/GenBank/DDBJ databases">
        <title>Genome analyses suggest a sexual origin of heterokaryosis in a supposedly ancient asexual fungus.</title>
        <authorList>
            <person name="Ropars J."/>
            <person name="Sedzielewska K."/>
            <person name="Noel J."/>
            <person name="Charron P."/>
            <person name="Farinelli L."/>
            <person name="Marton T."/>
            <person name="Kruger M."/>
            <person name="Pelin A."/>
            <person name="Brachmann A."/>
            <person name="Corradi N."/>
        </authorList>
    </citation>
    <scope>NUCLEOTIDE SEQUENCE [LARGE SCALE GENOMIC DNA]</scope>
    <source>
        <strain evidence="6 7">A5</strain>
    </source>
</reference>
<accession>A0A2N0PMD5</accession>